<name>L5M952_MYODS</name>
<evidence type="ECO:0000313" key="1">
    <source>
        <dbReference type="EMBL" id="ELK34805.1"/>
    </source>
</evidence>
<keyword evidence="2" id="KW-1185">Reference proteome</keyword>
<evidence type="ECO:0000313" key="2">
    <source>
        <dbReference type="Proteomes" id="UP000010556"/>
    </source>
</evidence>
<gene>
    <name evidence="1" type="ORF">MDA_GLEAN10018839</name>
</gene>
<dbReference type="AlphaFoldDB" id="L5M952"/>
<reference evidence="2" key="1">
    <citation type="journal article" date="2013" name="Science">
        <title>Comparative analysis of bat genomes provides insight into the evolution of flight and immunity.</title>
        <authorList>
            <person name="Zhang G."/>
            <person name="Cowled C."/>
            <person name="Shi Z."/>
            <person name="Huang Z."/>
            <person name="Bishop-Lilly K.A."/>
            <person name="Fang X."/>
            <person name="Wynne J.W."/>
            <person name="Xiong Z."/>
            <person name="Baker M.L."/>
            <person name="Zhao W."/>
            <person name="Tachedjian M."/>
            <person name="Zhu Y."/>
            <person name="Zhou P."/>
            <person name="Jiang X."/>
            <person name="Ng J."/>
            <person name="Yang L."/>
            <person name="Wu L."/>
            <person name="Xiao J."/>
            <person name="Feng Y."/>
            <person name="Chen Y."/>
            <person name="Sun X."/>
            <person name="Zhang Y."/>
            <person name="Marsh G.A."/>
            <person name="Crameri G."/>
            <person name="Broder C.C."/>
            <person name="Frey K.G."/>
            <person name="Wang L.F."/>
            <person name="Wang J."/>
        </authorList>
    </citation>
    <scope>NUCLEOTIDE SEQUENCE [LARGE SCALE GENOMIC DNA]</scope>
</reference>
<protein>
    <submittedName>
        <fullName evidence="1">Uncharacterized protein</fullName>
    </submittedName>
</protein>
<proteinExistence type="predicted"/>
<accession>L5M952</accession>
<dbReference type="Proteomes" id="UP000010556">
    <property type="component" value="Unassembled WGS sequence"/>
</dbReference>
<sequence length="156" mass="16627">MAEPDSDLAPAEPIGMAVLTGARRQAPGARLKAGERSCGSAILSCGHSPCGSQRWWQVQGGQDEGSSVREPSLGLGSSPATYRFTHYFVLCGIDMWTAGWSPMSWRCPYLGVSLGLGFRHIPDLSSTCSGKQYGRASSKMLFSGLELTVGPEEQQA</sequence>
<dbReference type="EMBL" id="KB102797">
    <property type="protein sequence ID" value="ELK34805.1"/>
    <property type="molecule type" value="Genomic_DNA"/>
</dbReference>
<organism evidence="1 2">
    <name type="scientific">Myotis davidii</name>
    <name type="common">David's myotis</name>
    <dbReference type="NCBI Taxonomy" id="225400"/>
    <lineage>
        <taxon>Eukaryota</taxon>
        <taxon>Metazoa</taxon>
        <taxon>Chordata</taxon>
        <taxon>Craniata</taxon>
        <taxon>Vertebrata</taxon>
        <taxon>Euteleostomi</taxon>
        <taxon>Mammalia</taxon>
        <taxon>Eutheria</taxon>
        <taxon>Laurasiatheria</taxon>
        <taxon>Chiroptera</taxon>
        <taxon>Yangochiroptera</taxon>
        <taxon>Vespertilionidae</taxon>
        <taxon>Myotis</taxon>
    </lineage>
</organism>